<evidence type="ECO:0000313" key="8">
    <source>
        <dbReference type="EMBL" id="KAE9388118.1"/>
    </source>
</evidence>
<dbReference type="GO" id="GO:0016538">
    <property type="term" value="F:cyclin-dependent protein serine/threonine kinase regulator activity"/>
    <property type="evidence" value="ECO:0007669"/>
    <property type="project" value="InterPro"/>
</dbReference>
<evidence type="ECO:0000313" key="9">
    <source>
        <dbReference type="Proteomes" id="UP000799118"/>
    </source>
</evidence>
<dbReference type="InterPro" id="IPR036915">
    <property type="entry name" value="Cyclin-like_sf"/>
</dbReference>
<dbReference type="GO" id="GO:0051301">
    <property type="term" value="P:cell division"/>
    <property type="evidence" value="ECO:0007669"/>
    <property type="project" value="UniProtKB-KW"/>
</dbReference>
<dbReference type="InterPro" id="IPR004367">
    <property type="entry name" value="Cyclin_C-dom"/>
</dbReference>
<dbReference type="SUPFAM" id="SSF47954">
    <property type="entry name" value="Cyclin-like"/>
    <property type="match status" value="2"/>
</dbReference>
<keyword evidence="1" id="KW-0132">Cell division</keyword>
<feature type="domain" description="Cyclin-like" evidence="6">
    <location>
        <begin position="310"/>
        <end position="394"/>
    </location>
</feature>
<dbReference type="InterPro" id="IPR039361">
    <property type="entry name" value="Cyclin"/>
</dbReference>
<gene>
    <name evidence="8" type="ORF">BT96DRAFT_960273</name>
</gene>
<evidence type="ECO:0000259" key="6">
    <source>
        <dbReference type="SMART" id="SM00385"/>
    </source>
</evidence>
<dbReference type="EMBL" id="ML769760">
    <property type="protein sequence ID" value="KAE9388118.1"/>
    <property type="molecule type" value="Genomic_DNA"/>
</dbReference>
<feature type="compositionally biased region" description="Acidic residues" evidence="5">
    <location>
        <begin position="552"/>
        <end position="561"/>
    </location>
</feature>
<feature type="region of interest" description="Disordered" evidence="5">
    <location>
        <begin position="62"/>
        <end position="103"/>
    </location>
</feature>
<dbReference type="SMART" id="SM01332">
    <property type="entry name" value="Cyclin_C"/>
    <property type="match status" value="1"/>
</dbReference>
<dbReference type="AlphaFoldDB" id="A0A6A4GR40"/>
<proteinExistence type="inferred from homology"/>
<evidence type="ECO:0000256" key="3">
    <source>
        <dbReference type="ARBA" id="ARBA00023306"/>
    </source>
</evidence>
<feature type="compositionally biased region" description="Basic residues" evidence="5">
    <location>
        <begin position="1"/>
        <end position="10"/>
    </location>
</feature>
<dbReference type="GO" id="GO:0044772">
    <property type="term" value="P:mitotic cell cycle phase transition"/>
    <property type="evidence" value="ECO:0007669"/>
    <property type="project" value="InterPro"/>
</dbReference>
<keyword evidence="9" id="KW-1185">Reference proteome</keyword>
<evidence type="ECO:0000256" key="5">
    <source>
        <dbReference type="SAM" id="MobiDB-lite"/>
    </source>
</evidence>
<dbReference type="Proteomes" id="UP000799118">
    <property type="component" value="Unassembled WGS sequence"/>
</dbReference>
<dbReference type="Gene3D" id="1.10.472.10">
    <property type="entry name" value="Cyclin-like"/>
    <property type="match status" value="2"/>
</dbReference>
<organism evidence="8 9">
    <name type="scientific">Gymnopus androsaceus JB14</name>
    <dbReference type="NCBI Taxonomy" id="1447944"/>
    <lineage>
        <taxon>Eukaryota</taxon>
        <taxon>Fungi</taxon>
        <taxon>Dikarya</taxon>
        <taxon>Basidiomycota</taxon>
        <taxon>Agaricomycotina</taxon>
        <taxon>Agaricomycetes</taxon>
        <taxon>Agaricomycetidae</taxon>
        <taxon>Agaricales</taxon>
        <taxon>Marasmiineae</taxon>
        <taxon>Omphalotaceae</taxon>
        <taxon>Gymnopus</taxon>
    </lineage>
</organism>
<dbReference type="Pfam" id="PF02984">
    <property type="entry name" value="Cyclin_C"/>
    <property type="match status" value="1"/>
</dbReference>
<dbReference type="InterPro" id="IPR013763">
    <property type="entry name" value="Cyclin-like_dom"/>
</dbReference>
<protein>
    <submittedName>
        <fullName evidence="8">A/B/D/E cyclin</fullName>
    </submittedName>
</protein>
<feature type="region of interest" description="Disordered" evidence="5">
    <location>
        <begin position="180"/>
        <end position="202"/>
    </location>
</feature>
<dbReference type="Pfam" id="PF00134">
    <property type="entry name" value="Cyclin_N"/>
    <property type="match status" value="1"/>
</dbReference>
<evidence type="ECO:0000259" key="7">
    <source>
        <dbReference type="SMART" id="SM01332"/>
    </source>
</evidence>
<accession>A0A6A4GR40</accession>
<keyword evidence="3" id="KW-0131">Cell cycle</keyword>
<dbReference type="PANTHER" id="PTHR10177">
    <property type="entry name" value="CYCLINS"/>
    <property type="match status" value="1"/>
</dbReference>
<feature type="region of interest" description="Disordered" evidence="5">
    <location>
        <begin position="1"/>
        <end position="46"/>
    </location>
</feature>
<comment type="similarity">
    <text evidence="4">Belongs to the cyclin family.</text>
</comment>
<keyword evidence="2 4" id="KW-0195">Cyclin</keyword>
<dbReference type="PIRSF" id="PIRSF001771">
    <property type="entry name" value="Cyclin_A_B_D_E"/>
    <property type="match status" value="1"/>
</dbReference>
<feature type="domain" description="Cyclin-like" evidence="6">
    <location>
        <begin position="407"/>
        <end position="488"/>
    </location>
</feature>
<feature type="region of interest" description="Disordered" evidence="5">
    <location>
        <begin position="546"/>
        <end position="571"/>
    </location>
</feature>
<feature type="region of interest" description="Disordered" evidence="5">
    <location>
        <begin position="242"/>
        <end position="262"/>
    </location>
</feature>
<evidence type="ECO:0000256" key="2">
    <source>
        <dbReference type="ARBA" id="ARBA00023127"/>
    </source>
</evidence>
<name>A0A6A4GR40_9AGAR</name>
<evidence type="ECO:0000256" key="1">
    <source>
        <dbReference type="ARBA" id="ARBA00022618"/>
    </source>
</evidence>
<dbReference type="InterPro" id="IPR046965">
    <property type="entry name" value="Cyclin_A/B-like"/>
</dbReference>
<dbReference type="OrthoDB" id="5590282at2759"/>
<feature type="domain" description="Cyclin C-terminal" evidence="7">
    <location>
        <begin position="403"/>
        <end position="517"/>
    </location>
</feature>
<reference evidence="8" key="1">
    <citation type="journal article" date="2019" name="Environ. Microbiol.">
        <title>Fungal ecological strategies reflected in gene transcription - a case study of two litter decomposers.</title>
        <authorList>
            <person name="Barbi F."/>
            <person name="Kohler A."/>
            <person name="Barry K."/>
            <person name="Baskaran P."/>
            <person name="Daum C."/>
            <person name="Fauchery L."/>
            <person name="Ihrmark K."/>
            <person name="Kuo A."/>
            <person name="LaButti K."/>
            <person name="Lipzen A."/>
            <person name="Morin E."/>
            <person name="Grigoriev I.V."/>
            <person name="Henrissat B."/>
            <person name="Lindahl B."/>
            <person name="Martin F."/>
        </authorList>
    </citation>
    <scope>NUCLEOTIDE SEQUENCE</scope>
    <source>
        <strain evidence="8">JB14</strain>
    </source>
</reference>
<dbReference type="FunFam" id="1.10.472.10:FF:000001">
    <property type="entry name" value="G2/mitotic-specific cyclin"/>
    <property type="match status" value="1"/>
</dbReference>
<evidence type="ECO:0000256" key="4">
    <source>
        <dbReference type="RuleBase" id="RU000383"/>
    </source>
</evidence>
<dbReference type="InterPro" id="IPR006671">
    <property type="entry name" value="Cyclin_N"/>
</dbReference>
<dbReference type="SMART" id="SM00385">
    <property type="entry name" value="CYCLIN"/>
    <property type="match status" value="2"/>
</dbReference>
<sequence length="571" mass="63899">MPQGTRRVRNTRATVAKDAENANARPSRINTRAKPPSSSSNGATFGATFGVVGRATAATAASRAKTSLNGDPKNDHPASKRKREALGDVTSNKTMGGKGKSKELSQKFDGVVINKSKTLRQPLRTVASTRQSTASTLIGGNDVLGKITEKSETDGDAMVIDPPPSRAILPALTIPKSLANPRDLPLPSARRSIHEEPDDELEAERVFKKARTSSEAPEDIVEELLAPHLDEEVDELDALDEDEVEVEADPNGPDWEDLDQEDGDDPLMVSEYVVEIFEYFKEIEGQTMPNPNYMANQKDLGWTMRGILNDWLIELQERFRLLPETLFLCTNIIDRFLSARVVSLARLQLVGVTCMFIAAKVEEIVCPSAEELLKQTEASYSISDVFGAERYVLKTLNWNLNYANPVHFLRRVSKADDYNVKARTIAKYLLEIACLEWRLIAAPPSLLAAAAMWLARISLGSETWTPNLAHYSSYPESVLIPTANLMLNYLLKPIKHESFYKKYARKKYMKVSIYMRRWAMNHWAEGTTVNLQAELPSIKAECRAERAQNEFKDDEDDEELVMDQVLPRKAK</sequence>